<dbReference type="PANTHER" id="PTHR34477">
    <property type="entry name" value="UPF0213 PROTEIN YHBQ"/>
    <property type="match status" value="1"/>
</dbReference>
<dbReference type="OrthoDB" id="9807770at2"/>
<comment type="similarity">
    <text evidence="1">Belongs to the UPF0213 family.</text>
</comment>
<name>A0A1N6FWW0_9FLAO</name>
<keyword evidence="4" id="KW-1185">Reference proteome</keyword>
<dbReference type="RefSeq" id="WP_074229795.1">
    <property type="nucleotide sequence ID" value="NZ_FSRQ01000001.1"/>
</dbReference>
<dbReference type="Gene3D" id="3.40.1440.10">
    <property type="entry name" value="GIY-YIG endonuclease"/>
    <property type="match status" value="1"/>
</dbReference>
<evidence type="ECO:0000313" key="3">
    <source>
        <dbReference type="EMBL" id="SIN99680.1"/>
    </source>
</evidence>
<dbReference type="EMBL" id="FSRQ01000001">
    <property type="protein sequence ID" value="SIN99680.1"/>
    <property type="molecule type" value="Genomic_DNA"/>
</dbReference>
<organism evidence="3 4">
    <name type="scientific">Chryseobacterium scophthalmum</name>
    <dbReference type="NCBI Taxonomy" id="59733"/>
    <lineage>
        <taxon>Bacteria</taxon>
        <taxon>Pseudomonadati</taxon>
        <taxon>Bacteroidota</taxon>
        <taxon>Flavobacteriia</taxon>
        <taxon>Flavobacteriales</taxon>
        <taxon>Weeksellaceae</taxon>
        <taxon>Chryseobacterium group</taxon>
        <taxon>Chryseobacterium</taxon>
    </lineage>
</organism>
<dbReference type="InterPro" id="IPR035901">
    <property type="entry name" value="GIY-YIG_endonuc_sf"/>
</dbReference>
<dbReference type="InterPro" id="IPR050190">
    <property type="entry name" value="UPF0213_domain"/>
</dbReference>
<keyword evidence="3" id="KW-0255">Endonuclease</keyword>
<dbReference type="SUPFAM" id="SSF82771">
    <property type="entry name" value="GIY-YIG endonuclease"/>
    <property type="match status" value="1"/>
</dbReference>
<dbReference type="GO" id="GO:0004519">
    <property type="term" value="F:endonuclease activity"/>
    <property type="evidence" value="ECO:0007669"/>
    <property type="project" value="UniProtKB-KW"/>
</dbReference>
<dbReference type="Proteomes" id="UP000184782">
    <property type="component" value="Unassembled WGS sequence"/>
</dbReference>
<gene>
    <name evidence="3" type="ORF">SAMN05421769_1669</name>
</gene>
<dbReference type="PANTHER" id="PTHR34477:SF5">
    <property type="entry name" value="BSL5627 PROTEIN"/>
    <property type="match status" value="1"/>
</dbReference>
<evidence type="ECO:0000259" key="2">
    <source>
        <dbReference type="PROSITE" id="PS50164"/>
    </source>
</evidence>
<sequence>MIEFSEGIYTFYVYILTNKRKTVLYTGITNNLHKRLFQHSTKQNENSFTAKYNVEFLIYYEKFGWIHKAIERENEIKNFSRSKKLKLIRCTNPNLDFWNYLFEM</sequence>
<dbReference type="InterPro" id="IPR000305">
    <property type="entry name" value="GIY-YIG_endonuc"/>
</dbReference>
<dbReference type="PROSITE" id="PS50164">
    <property type="entry name" value="GIY_YIG"/>
    <property type="match status" value="1"/>
</dbReference>
<reference evidence="4" key="1">
    <citation type="submission" date="2016-12" db="EMBL/GenBank/DDBJ databases">
        <authorList>
            <person name="Varghese N."/>
            <person name="Submissions S."/>
        </authorList>
    </citation>
    <scope>NUCLEOTIDE SEQUENCE [LARGE SCALE GENOMIC DNA]</scope>
    <source>
        <strain evidence="4">DSM 16779</strain>
    </source>
</reference>
<accession>A0A1N6FWW0</accession>
<evidence type="ECO:0000256" key="1">
    <source>
        <dbReference type="ARBA" id="ARBA00007435"/>
    </source>
</evidence>
<dbReference type="Pfam" id="PF01541">
    <property type="entry name" value="GIY-YIG"/>
    <property type="match status" value="1"/>
</dbReference>
<keyword evidence="3" id="KW-0378">Hydrolase</keyword>
<feature type="domain" description="GIY-YIG" evidence="2">
    <location>
        <begin position="9"/>
        <end position="86"/>
    </location>
</feature>
<keyword evidence="3" id="KW-0540">Nuclease</keyword>
<evidence type="ECO:0000313" key="4">
    <source>
        <dbReference type="Proteomes" id="UP000184782"/>
    </source>
</evidence>
<protein>
    <submittedName>
        <fullName evidence="3">Putative endonuclease</fullName>
    </submittedName>
</protein>
<dbReference type="AlphaFoldDB" id="A0A1N6FWW0"/>
<dbReference type="CDD" id="cd10448">
    <property type="entry name" value="GIY-YIG_unchar_3"/>
    <property type="match status" value="1"/>
</dbReference>
<proteinExistence type="inferred from homology"/>